<organism evidence="1 2">
    <name type="scientific">Acidicapsa dinghuensis</name>
    <dbReference type="NCBI Taxonomy" id="2218256"/>
    <lineage>
        <taxon>Bacteria</taxon>
        <taxon>Pseudomonadati</taxon>
        <taxon>Acidobacteriota</taxon>
        <taxon>Terriglobia</taxon>
        <taxon>Terriglobales</taxon>
        <taxon>Acidobacteriaceae</taxon>
        <taxon>Acidicapsa</taxon>
    </lineage>
</organism>
<keyword evidence="2" id="KW-1185">Reference proteome</keyword>
<evidence type="ECO:0000313" key="2">
    <source>
        <dbReference type="Proteomes" id="UP001596091"/>
    </source>
</evidence>
<dbReference type="Proteomes" id="UP001596091">
    <property type="component" value="Unassembled WGS sequence"/>
</dbReference>
<comment type="caution">
    <text evidence="1">The sequence shown here is derived from an EMBL/GenBank/DDBJ whole genome shotgun (WGS) entry which is preliminary data.</text>
</comment>
<dbReference type="RefSeq" id="WP_263337075.1">
    <property type="nucleotide sequence ID" value="NZ_JAGSYH010000004.1"/>
</dbReference>
<name>A0ABW1EBF7_9BACT</name>
<evidence type="ECO:0000313" key="1">
    <source>
        <dbReference type="EMBL" id="MFC5861636.1"/>
    </source>
</evidence>
<reference evidence="2" key="1">
    <citation type="journal article" date="2019" name="Int. J. Syst. Evol. Microbiol.">
        <title>The Global Catalogue of Microorganisms (GCM) 10K type strain sequencing project: providing services to taxonomists for standard genome sequencing and annotation.</title>
        <authorList>
            <consortium name="The Broad Institute Genomics Platform"/>
            <consortium name="The Broad Institute Genome Sequencing Center for Infectious Disease"/>
            <person name="Wu L."/>
            <person name="Ma J."/>
        </authorList>
    </citation>
    <scope>NUCLEOTIDE SEQUENCE [LARGE SCALE GENOMIC DNA]</scope>
    <source>
        <strain evidence="2">JCM 4087</strain>
    </source>
</reference>
<dbReference type="EMBL" id="JBHSPH010000002">
    <property type="protein sequence ID" value="MFC5861636.1"/>
    <property type="molecule type" value="Genomic_DNA"/>
</dbReference>
<sequence length="113" mass="12668">MVVQVANQRRRTTGLHVGDGNVQRFFPPEVPVVELELDHLRIVCNLKPEFWAGEPEIDDERLVCWLESKRMSGKLASKPAPLALMPAGEHAFRLIPIGHNEVRTTPYPVGFSG</sequence>
<proteinExistence type="predicted"/>
<protein>
    <submittedName>
        <fullName evidence="1">Uncharacterized protein</fullName>
    </submittedName>
</protein>
<accession>A0ABW1EBF7</accession>
<gene>
    <name evidence="1" type="ORF">ACFPT7_04980</name>
</gene>